<gene>
    <name evidence="2" type="ORF">GJ744_004037</name>
</gene>
<evidence type="ECO:0000256" key="1">
    <source>
        <dbReference type="SAM" id="MobiDB-lite"/>
    </source>
</evidence>
<sequence length="128" mass="15067">MAQPTLPLPFISVTPLALLIVRTAYYTLLDVRREPPHPEPTVLDFLVSVHGLTGWVMAQQALRAHRPQNSIEDIERYLWEQEAQRSEMVLTGRSLLDKSSKRWLDGQRWKEEQRQRKRRLTRAEELPQ</sequence>
<evidence type="ECO:0000313" key="3">
    <source>
        <dbReference type="Proteomes" id="UP000606974"/>
    </source>
</evidence>
<evidence type="ECO:0000313" key="2">
    <source>
        <dbReference type="EMBL" id="KAF7503279.1"/>
    </source>
</evidence>
<dbReference type="Proteomes" id="UP000606974">
    <property type="component" value="Unassembled WGS sequence"/>
</dbReference>
<protein>
    <submittedName>
        <fullName evidence="2">Uncharacterized protein</fullName>
    </submittedName>
</protein>
<organism evidence="2 3">
    <name type="scientific">Endocarpon pusillum</name>
    <dbReference type="NCBI Taxonomy" id="364733"/>
    <lineage>
        <taxon>Eukaryota</taxon>
        <taxon>Fungi</taxon>
        <taxon>Dikarya</taxon>
        <taxon>Ascomycota</taxon>
        <taxon>Pezizomycotina</taxon>
        <taxon>Eurotiomycetes</taxon>
        <taxon>Chaetothyriomycetidae</taxon>
        <taxon>Verrucariales</taxon>
        <taxon>Verrucariaceae</taxon>
        <taxon>Endocarpon</taxon>
    </lineage>
</organism>
<feature type="region of interest" description="Disordered" evidence="1">
    <location>
        <begin position="106"/>
        <end position="128"/>
    </location>
</feature>
<reference evidence="2" key="1">
    <citation type="submission" date="2020-02" db="EMBL/GenBank/DDBJ databases">
        <authorList>
            <person name="Palmer J.M."/>
        </authorList>
    </citation>
    <scope>NUCLEOTIDE SEQUENCE</scope>
    <source>
        <strain evidence="2">EPUS1.4</strain>
        <tissue evidence="2">Thallus</tissue>
    </source>
</reference>
<accession>A0A8H7A8D4</accession>
<name>A0A8H7A8D4_9EURO</name>
<dbReference type="OrthoDB" id="10325578at2759"/>
<keyword evidence="3" id="KW-1185">Reference proteome</keyword>
<dbReference type="EMBL" id="JAACFV010000187">
    <property type="protein sequence ID" value="KAF7503279.1"/>
    <property type="molecule type" value="Genomic_DNA"/>
</dbReference>
<dbReference type="AlphaFoldDB" id="A0A8H7A8D4"/>
<comment type="caution">
    <text evidence="2">The sequence shown here is derived from an EMBL/GenBank/DDBJ whole genome shotgun (WGS) entry which is preliminary data.</text>
</comment>
<proteinExistence type="predicted"/>